<keyword evidence="2" id="KW-1185">Reference proteome</keyword>
<comment type="caution">
    <text evidence="1">The sequence shown here is derived from an EMBL/GenBank/DDBJ whole genome shotgun (WGS) entry which is preliminary data.</text>
</comment>
<name>A0ABX1WML7_9FLAO</name>
<dbReference type="SUPFAM" id="SSF53756">
    <property type="entry name" value="UDP-Glycosyltransferase/glycogen phosphorylase"/>
    <property type="match status" value="1"/>
</dbReference>
<dbReference type="EMBL" id="JABFOQ010000019">
    <property type="protein sequence ID" value="NOJ75926.1"/>
    <property type="molecule type" value="Genomic_DNA"/>
</dbReference>
<gene>
    <name evidence="1" type="ORF">HMH06_08805</name>
</gene>
<organism evidence="1 2">
    <name type="scientific">Empedobacter stercoris</name>
    <dbReference type="NCBI Taxonomy" id="1628248"/>
    <lineage>
        <taxon>Bacteria</taxon>
        <taxon>Pseudomonadati</taxon>
        <taxon>Bacteroidota</taxon>
        <taxon>Flavobacteriia</taxon>
        <taxon>Flavobacteriales</taxon>
        <taxon>Weeksellaceae</taxon>
        <taxon>Empedobacter</taxon>
    </lineage>
</organism>
<protein>
    <recommendedName>
        <fullName evidence="3">Glycosyltransferase family 4 protein</fullName>
    </recommendedName>
</protein>
<reference evidence="1 2" key="1">
    <citation type="submission" date="2020-05" db="EMBL/GenBank/DDBJ databases">
        <title>Tigecycline resistant gene in Empedobacter stercoris.</title>
        <authorList>
            <person name="Chen Y."/>
            <person name="Cheng Y."/>
            <person name="Zhou K."/>
        </authorList>
    </citation>
    <scope>NUCLEOTIDE SEQUENCE [LARGE SCALE GENOMIC DNA]</scope>
    <source>
        <strain evidence="1 2">ES202</strain>
    </source>
</reference>
<proteinExistence type="predicted"/>
<evidence type="ECO:0000313" key="2">
    <source>
        <dbReference type="Proteomes" id="UP000580344"/>
    </source>
</evidence>
<evidence type="ECO:0000313" key="1">
    <source>
        <dbReference type="EMBL" id="NOJ75926.1"/>
    </source>
</evidence>
<accession>A0ABX1WML7</accession>
<dbReference type="RefSeq" id="WP_171623223.1">
    <property type="nucleotide sequence ID" value="NZ_JABFOQ010000019.1"/>
</dbReference>
<dbReference type="Proteomes" id="UP000580344">
    <property type="component" value="Unassembled WGS sequence"/>
</dbReference>
<evidence type="ECO:0008006" key="3">
    <source>
        <dbReference type="Google" id="ProtNLM"/>
    </source>
</evidence>
<sequence length="371" mass="43639">MFRDKPLHFVSMDTPFPPSYGGVIDVFFKLQAFHQLGVKVYLHVFGFKENKESGLEKYAEKVYYYPIKQNPFLVINKSPFSVCSRNGNKLFENITKIDAPIFFESLKTTDIIRKFNLSNQKKYLRLHNIEQNYFEGLALSETNILKRVMYYLEAKKYIKYEPIMSHFDQIFTLSNYEQDYIYQTFSKGKFIPVFHGNNTFCNLKGCGHYALYHGDLRAADNRRAVEFLIDVFNDIDYPLIIASSSKQAWVEDKIVGRKNIKFIYLEDFKHLLTLFKNAQMNISWSFQQSGTKLKVVNALFNSRYSIINDNVIDDDHIRQLCIEVKNEKELIEQINLLKNKPFIASETYKSILETYLNDRMNAENILNEIFS</sequence>